<evidence type="ECO:0000313" key="3">
    <source>
        <dbReference type="Proteomes" id="UP000264036"/>
    </source>
</evidence>
<evidence type="ECO:0000313" key="2">
    <source>
        <dbReference type="EMBL" id="HBP31253.1"/>
    </source>
</evidence>
<dbReference type="Pfam" id="PF04168">
    <property type="entry name" value="Alpha-E"/>
    <property type="match status" value="1"/>
</dbReference>
<accession>A0A356LJP9</accession>
<dbReference type="Proteomes" id="UP000264036">
    <property type="component" value="Unassembled WGS sequence"/>
</dbReference>
<name>A0A356LJP9_9BURK</name>
<dbReference type="EMBL" id="DOEK01000036">
    <property type="protein sequence ID" value="HBP31253.1"/>
    <property type="molecule type" value="Genomic_DNA"/>
</dbReference>
<dbReference type="AlphaFoldDB" id="A0A356LJP9"/>
<protein>
    <recommendedName>
        <fullName evidence="1">DUF403 domain-containing protein</fullName>
    </recommendedName>
</protein>
<dbReference type="InterPro" id="IPR051680">
    <property type="entry name" value="ATP-dep_Glu-Cys_Ligase-2"/>
</dbReference>
<dbReference type="PANTHER" id="PTHR34595:SF7">
    <property type="entry name" value="SLL1039 PROTEIN"/>
    <property type="match status" value="1"/>
</dbReference>
<evidence type="ECO:0000259" key="1">
    <source>
        <dbReference type="Pfam" id="PF04168"/>
    </source>
</evidence>
<dbReference type="InterPro" id="IPR007296">
    <property type="entry name" value="DUF403"/>
</dbReference>
<sequence length="315" mass="36892">MLSRTADHIYWMSRYLERAENTVRLLEVCYQTTLMTNDEDHSDYSWRSVLATLETLEQYEAECGAISADRVIEFVVNSKNYTSSIASCIRLARENVRAIRGTVTSEVWETINFTWLEMNRLLKTPMLASNPTRFFEWIKTRSLQTLGAQEGTMLRNETYNFMRLGTYLERADNTARMLEIRYYLENAADDKRKLVTQLYHWTAVLRSLSGLEIYRHVFRETVDSKRVIELIVLHPDMPHSLAHSSCELLAHLQKVRNAKSDETLRLAGRLDADLRYTTIDEIFKEGLHDWLTRYLEKMDAIGQGINDDFLWQPVQ</sequence>
<organism evidence="2 3">
    <name type="scientific">Advenella kashmirensis</name>
    <dbReference type="NCBI Taxonomy" id="310575"/>
    <lineage>
        <taxon>Bacteria</taxon>
        <taxon>Pseudomonadati</taxon>
        <taxon>Pseudomonadota</taxon>
        <taxon>Betaproteobacteria</taxon>
        <taxon>Burkholderiales</taxon>
        <taxon>Alcaligenaceae</taxon>
    </lineage>
</organism>
<reference evidence="2 3" key="1">
    <citation type="journal article" date="2018" name="Nat. Biotechnol.">
        <title>A standardized bacterial taxonomy based on genome phylogeny substantially revises the tree of life.</title>
        <authorList>
            <person name="Parks D.H."/>
            <person name="Chuvochina M."/>
            <person name="Waite D.W."/>
            <person name="Rinke C."/>
            <person name="Skarshewski A."/>
            <person name="Chaumeil P.A."/>
            <person name="Hugenholtz P."/>
        </authorList>
    </citation>
    <scope>NUCLEOTIDE SEQUENCE [LARGE SCALE GENOMIC DNA]</scope>
    <source>
        <strain evidence="2">UBA10707</strain>
    </source>
</reference>
<feature type="domain" description="DUF403" evidence="1">
    <location>
        <begin position="1"/>
        <end position="310"/>
    </location>
</feature>
<dbReference type="PANTHER" id="PTHR34595">
    <property type="entry name" value="BLR5612 PROTEIN"/>
    <property type="match status" value="1"/>
</dbReference>
<proteinExistence type="predicted"/>
<comment type="caution">
    <text evidence="2">The sequence shown here is derived from an EMBL/GenBank/DDBJ whole genome shotgun (WGS) entry which is preliminary data.</text>
</comment>
<gene>
    <name evidence="2" type="ORF">DD666_17830</name>
</gene>